<evidence type="ECO:0000313" key="12">
    <source>
        <dbReference type="Proteomes" id="UP000306954"/>
    </source>
</evidence>
<dbReference type="OrthoDB" id="73691at2759"/>
<evidence type="ECO:0000313" key="11">
    <source>
        <dbReference type="EMBL" id="TIB38813.1"/>
    </source>
</evidence>
<dbReference type="EMBL" id="SPOF01000009">
    <property type="protein sequence ID" value="TIB14922.1"/>
    <property type="molecule type" value="Genomic_DNA"/>
</dbReference>
<dbReference type="GO" id="GO:0043022">
    <property type="term" value="F:ribosome binding"/>
    <property type="evidence" value="ECO:0007669"/>
    <property type="project" value="InterPro"/>
</dbReference>
<evidence type="ECO:0000256" key="5">
    <source>
        <dbReference type="ARBA" id="ARBA00023128"/>
    </source>
</evidence>
<evidence type="ECO:0000256" key="6">
    <source>
        <dbReference type="ARBA" id="ARBA00023136"/>
    </source>
</evidence>
<evidence type="ECO:0000256" key="1">
    <source>
        <dbReference type="ARBA" id="ARBA00004434"/>
    </source>
</evidence>
<keyword evidence="4 8" id="KW-1133">Transmembrane helix</keyword>
<feature type="transmembrane region" description="Helical" evidence="8">
    <location>
        <begin position="116"/>
        <end position="137"/>
    </location>
</feature>
<keyword evidence="6 8" id="KW-0472">Membrane</keyword>
<keyword evidence="5 7" id="KW-0496">Mitochondrion</keyword>
<comment type="caution">
    <text evidence="11">The sequence shown here is derived from an EMBL/GenBank/DDBJ whole genome shotgun (WGS) entry which is preliminary data.</text>
</comment>
<evidence type="ECO:0000256" key="4">
    <source>
        <dbReference type="ARBA" id="ARBA00022989"/>
    </source>
</evidence>
<name>A0A4T0HK87_WALIC</name>
<evidence type="ECO:0000256" key="2">
    <source>
        <dbReference type="ARBA" id="ARBA00022692"/>
    </source>
</evidence>
<evidence type="ECO:0000256" key="7">
    <source>
        <dbReference type="PROSITE-ProRule" id="PRU01094"/>
    </source>
</evidence>
<dbReference type="Pfam" id="PF07766">
    <property type="entry name" value="LETM1_RBD"/>
    <property type="match status" value="1"/>
</dbReference>
<evidence type="ECO:0000313" key="10">
    <source>
        <dbReference type="EMBL" id="TIB14922.1"/>
    </source>
</evidence>
<dbReference type="GO" id="GO:0030003">
    <property type="term" value="P:intracellular monoatomic cation homeostasis"/>
    <property type="evidence" value="ECO:0007669"/>
    <property type="project" value="TreeGrafter"/>
</dbReference>
<evidence type="ECO:0000259" key="9">
    <source>
        <dbReference type="PROSITE" id="PS51758"/>
    </source>
</evidence>
<sequence length="310" mass="35520">MITLGAIRCRRVVSLPRAQRPRLPQLALYSTNPKESTSQAQKLDSVVLPPPRADASLAGRWWHKGKTLVIFYWRGIKQIWLNRQVVRQIEARQQSHPLTHREFQLVSTHKKDIKKLVPFAILFVLLEEIIPLIAYLAPQVLPSTVVLPSQKVSIRRAVERRQKSALETYRNAYNEATRRQLESGLSGGVHMSPHQVTLFLKLLDLSTKGTSSMRQKRLERYLAHISQDDECILGQEVENIKATAFLSEGEVSDACSARGFLTLDVKDEDLTKLLNQWLHHRHSDNIYKPLHLILNQSGYSNDHLHIKDTK</sequence>
<dbReference type="AlphaFoldDB" id="A0A4T0HK87"/>
<comment type="subcellular location">
    <subcellularLocation>
        <location evidence="1">Mitochondrion inner membrane</location>
        <topology evidence="1">Single-pass membrane protein</topology>
    </subcellularLocation>
</comment>
<keyword evidence="2 8" id="KW-0812">Transmembrane</keyword>
<evidence type="ECO:0000256" key="8">
    <source>
        <dbReference type="SAM" id="Phobius"/>
    </source>
</evidence>
<dbReference type="PANTHER" id="PTHR14009:SF1">
    <property type="entry name" value="MITOCHONDRIAL PROTON_CALCIUM EXCHANGER PROTEIN"/>
    <property type="match status" value="1"/>
</dbReference>
<evidence type="ECO:0000256" key="3">
    <source>
        <dbReference type="ARBA" id="ARBA00022792"/>
    </source>
</evidence>
<proteinExistence type="predicted"/>
<evidence type="ECO:0000313" key="13">
    <source>
        <dbReference type="Proteomes" id="UP000310689"/>
    </source>
</evidence>
<dbReference type="InterPro" id="IPR044202">
    <property type="entry name" value="LETM1/MDM38-like"/>
</dbReference>
<dbReference type="Proteomes" id="UP000306954">
    <property type="component" value="Unassembled WGS sequence"/>
</dbReference>
<dbReference type="OMA" id="HYVPKTF"/>
<dbReference type="EMBL" id="SPOI01000049">
    <property type="protein sequence ID" value="TIB38813.1"/>
    <property type="molecule type" value="Genomic_DNA"/>
</dbReference>
<dbReference type="PROSITE" id="PS51758">
    <property type="entry name" value="LETM1_RBD"/>
    <property type="match status" value="1"/>
</dbReference>
<protein>
    <recommendedName>
        <fullName evidence="9">Letm1 RBD domain-containing protein</fullName>
    </recommendedName>
</protein>
<keyword evidence="3" id="KW-0999">Mitochondrion inner membrane</keyword>
<feature type="domain" description="Letm1 RBD" evidence="9">
    <location>
        <begin position="115"/>
        <end position="310"/>
    </location>
</feature>
<dbReference type="PANTHER" id="PTHR14009">
    <property type="entry name" value="LEUCINE ZIPPER-EF-HAND CONTAINING TRANSMEMBRANE PROTEIN"/>
    <property type="match status" value="1"/>
</dbReference>
<reference evidence="12 13" key="1">
    <citation type="submission" date="2019-03" db="EMBL/GenBank/DDBJ databases">
        <title>Sequencing 23 genomes of Wallemia ichthyophaga.</title>
        <authorList>
            <person name="Gostincar C."/>
        </authorList>
    </citation>
    <scope>NUCLEOTIDE SEQUENCE [LARGE SCALE GENOMIC DNA]</scope>
    <source>
        <strain evidence="11 13">EXF-6200</strain>
        <strain evidence="10 12">EXF-8621</strain>
    </source>
</reference>
<organism evidence="11 13">
    <name type="scientific">Wallemia ichthyophaga</name>
    <dbReference type="NCBI Taxonomy" id="245174"/>
    <lineage>
        <taxon>Eukaryota</taxon>
        <taxon>Fungi</taxon>
        <taxon>Dikarya</taxon>
        <taxon>Basidiomycota</taxon>
        <taxon>Wallemiomycotina</taxon>
        <taxon>Wallemiomycetes</taxon>
        <taxon>Wallemiales</taxon>
        <taxon>Wallemiaceae</taxon>
        <taxon>Wallemia</taxon>
    </lineage>
</organism>
<accession>A0A4T0HK87</accession>
<dbReference type="InterPro" id="IPR033122">
    <property type="entry name" value="LETM1-like_RBD"/>
</dbReference>
<dbReference type="GO" id="GO:0005743">
    <property type="term" value="C:mitochondrial inner membrane"/>
    <property type="evidence" value="ECO:0007669"/>
    <property type="project" value="UniProtKB-SubCell"/>
</dbReference>
<dbReference type="Proteomes" id="UP000310689">
    <property type="component" value="Unassembled WGS sequence"/>
</dbReference>
<gene>
    <name evidence="11" type="ORF">E3P86_01434</name>
    <name evidence="10" type="ORF">E3P90_01095</name>
</gene>